<dbReference type="NCBIfam" id="TIGR00347">
    <property type="entry name" value="bioD"/>
    <property type="match status" value="1"/>
</dbReference>
<dbReference type="HAMAP" id="MF_00336">
    <property type="entry name" value="BioD"/>
    <property type="match status" value="1"/>
</dbReference>
<dbReference type="UniPathway" id="UPA00078"/>
<dbReference type="AlphaFoldDB" id="A0A7R8X0A5"/>
<reference evidence="1" key="1">
    <citation type="submission" date="2020-11" db="EMBL/GenBank/DDBJ databases">
        <authorList>
            <person name="Tran Van P."/>
        </authorList>
    </citation>
    <scope>NUCLEOTIDE SEQUENCE</scope>
</reference>
<feature type="non-terminal residue" evidence="1">
    <location>
        <position position="207"/>
    </location>
</feature>
<organism evidence="1">
    <name type="scientific">Cyprideis torosa</name>
    <dbReference type="NCBI Taxonomy" id="163714"/>
    <lineage>
        <taxon>Eukaryota</taxon>
        <taxon>Metazoa</taxon>
        <taxon>Ecdysozoa</taxon>
        <taxon>Arthropoda</taxon>
        <taxon>Crustacea</taxon>
        <taxon>Oligostraca</taxon>
        <taxon>Ostracoda</taxon>
        <taxon>Podocopa</taxon>
        <taxon>Podocopida</taxon>
        <taxon>Cytherocopina</taxon>
        <taxon>Cytheroidea</taxon>
        <taxon>Cytherideidae</taxon>
        <taxon>Cyprideis</taxon>
    </lineage>
</organism>
<evidence type="ECO:0000313" key="1">
    <source>
        <dbReference type="EMBL" id="CAD7238486.1"/>
    </source>
</evidence>
<dbReference type="OrthoDB" id="425114at2759"/>
<dbReference type="GO" id="GO:0000287">
    <property type="term" value="F:magnesium ion binding"/>
    <property type="evidence" value="ECO:0007669"/>
    <property type="project" value="InterPro"/>
</dbReference>
<dbReference type="CDD" id="cd03109">
    <property type="entry name" value="DTBS"/>
    <property type="match status" value="1"/>
</dbReference>
<proteinExistence type="inferred from homology"/>
<dbReference type="SUPFAM" id="SSF52540">
    <property type="entry name" value="P-loop containing nucleoside triphosphate hydrolases"/>
    <property type="match status" value="1"/>
</dbReference>
<name>A0A7R8X0A5_9CRUS</name>
<gene>
    <name evidence="1" type="ORF">CTOB1V02_LOCUS16301</name>
</gene>
<dbReference type="GO" id="GO:0009102">
    <property type="term" value="P:biotin biosynthetic process"/>
    <property type="evidence" value="ECO:0007669"/>
    <property type="project" value="UniProtKB-UniPathway"/>
</dbReference>
<dbReference type="GO" id="GO:0004141">
    <property type="term" value="F:dethiobiotin synthase activity"/>
    <property type="evidence" value="ECO:0007669"/>
    <property type="project" value="InterPro"/>
</dbReference>
<dbReference type="PIRSF" id="PIRSF006755">
    <property type="entry name" value="DTB_synth"/>
    <property type="match status" value="1"/>
</dbReference>
<dbReference type="InterPro" id="IPR004472">
    <property type="entry name" value="DTB_synth_BioD"/>
</dbReference>
<dbReference type="PANTHER" id="PTHR43210">
    <property type="entry name" value="DETHIOBIOTIN SYNTHETASE"/>
    <property type="match status" value="1"/>
</dbReference>
<dbReference type="GO" id="GO:0005829">
    <property type="term" value="C:cytosol"/>
    <property type="evidence" value="ECO:0007669"/>
    <property type="project" value="TreeGrafter"/>
</dbReference>
<dbReference type="PANTHER" id="PTHR43210:SF5">
    <property type="entry name" value="DETHIOBIOTIN SYNTHETASE"/>
    <property type="match status" value="1"/>
</dbReference>
<dbReference type="InterPro" id="IPR027417">
    <property type="entry name" value="P-loop_NTPase"/>
</dbReference>
<dbReference type="Pfam" id="PF13500">
    <property type="entry name" value="AAA_26"/>
    <property type="match status" value="1"/>
</dbReference>
<protein>
    <submittedName>
        <fullName evidence="1">Uncharacterized protein</fullName>
    </submittedName>
</protein>
<accession>A0A7R8X0A5</accession>
<dbReference type="GO" id="GO:0005524">
    <property type="term" value="F:ATP binding"/>
    <property type="evidence" value="ECO:0007669"/>
    <property type="project" value="InterPro"/>
</dbReference>
<dbReference type="EMBL" id="OB702388">
    <property type="protein sequence ID" value="CAD7238486.1"/>
    <property type="molecule type" value="Genomic_DNA"/>
</dbReference>
<dbReference type="Gene3D" id="3.40.50.300">
    <property type="entry name" value="P-loop containing nucleotide triphosphate hydrolases"/>
    <property type="match status" value="1"/>
</dbReference>
<sequence length="207" mass="22369">MTMEQQGIFITGTDTDVGKTYVGSRWVQHLWESGHKITARKPAESGCTQDAQGQRAGQDALAYYHACQGKIPLTTINAFRYLASLAPPAAADLEGQQLTIAGLADACRCEPTEYLIVEGAGGWRSPLAHDGSNADLAELLGLKVMLVATDRLGCLNHILLTLESVEKRGLEVALVVLNRMHPDQSSASNLSWLQEHLSSPVVVYEKA</sequence>